<protein>
    <submittedName>
        <fullName evidence="1">Uncharacterized protein</fullName>
    </submittedName>
</protein>
<keyword evidence="2" id="KW-1185">Reference proteome</keyword>
<dbReference type="AlphaFoldDB" id="A0A3P6TDN0"/>
<proteinExistence type="predicted"/>
<sequence>MLLGVTPIPKCFRIEAATLDGARHHRKVRYDQLSVKFEEISLPKHSASNGIVVHNLSSHPSKQQQLKILFYDAKISTIDARLEDFVASCGLAPQKCEASEECKNVVRQ</sequence>
<accession>A0A3P6TDN0</accession>
<organism evidence="1 2">
    <name type="scientific">Dibothriocephalus latus</name>
    <name type="common">Fish tapeworm</name>
    <name type="synonym">Diphyllobothrium latum</name>
    <dbReference type="NCBI Taxonomy" id="60516"/>
    <lineage>
        <taxon>Eukaryota</taxon>
        <taxon>Metazoa</taxon>
        <taxon>Spiralia</taxon>
        <taxon>Lophotrochozoa</taxon>
        <taxon>Platyhelminthes</taxon>
        <taxon>Cestoda</taxon>
        <taxon>Eucestoda</taxon>
        <taxon>Diphyllobothriidea</taxon>
        <taxon>Diphyllobothriidae</taxon>
        <taxon>Dibothriocephalus</taxon>
    </lineage>
</organism>
<name>A0A3P6TDN0_DIBLA</name>
<evidence type="ECO:0000313" key="2">
    <source>
        <dbReference type="Proteomes" id="UP000281553"/>
    </source>
</evidence>
<evidence type="ECO:0000313" key="1">
    <source>
        <dbReference type="EMBL" id="VDK81449.1"/>
    </source>
</evidence>
<gene>
    <name evidence="1" type="ORF">DILT_LOCUS3231</name>
</gene>
<dbReference type="EMBL" id="UYRU01043343">
    <property type="protein sequence ID" value="VDK81449.1"/>
    <property type="molecule type" value="Genomic_DNA"/>
</dbReference>
<dbReference type="Proteomes" id="UP000281553">
    <property type="component" value="Unassembled WGS sequence"/>
</dbReference>
<reference evidence="1 2" key="1">
    <citation type="submission" date="2018-11" db="EMBL/GenBank/DDBJ databases">
        <authorList>
            <consortium name="Pathogen Informatics"/>
        </authorList>
    </citation>
    <scope>NUCLEOTIDE SEQUENCE [LARGE SCALE GENOMIC DNA]</scope>
</reference>